<dbReference type="InterPro" id="IPR029052">
    <property type="entry name" value="Metallo-depent_PP-like"/>
</dbReference>
<dbReference type="PANTHER" id="PTHR33393">
    <property type="entry name" value="POLYGLUTAMINE SYNTHESIS ACCESSORY PROTEIN RV0574C-RELATED"/>
    <property type="match status" value="1"/>
</dbReference>
<feature type="domain" description="Capsule synthesis protein CapA" evidence="3">
    <location>
        <begin position="48"/>
        <end position="294"/>
    </location>
</feature>
<organism evidence="4 5">
    <name type="scientific">Halobacillus andaensis</name>
    <dbReference type="NCBI Taxonomy" id="1176239"/>
    <lineage>
        <taxon>Bacteria</taxon>
        <taxon>Bacillati</taxon>
        <taxon>Bacillota</taxon>
        <taxon>Bacilli</taxon>
        <taxon>Bacillales</taxon>
        <taxon>Bacillaceae</taxon>
        <taxon>Halobacillus</taxon>
    </lineage>
</organism>
<evidence type="ECO:0000313" key="5">
    <source>
        <dbReference type="Proteomes" id="UP000660110"/>
    </source>
</evidence>
<dbReference type="SUPFAM" id="SSF56300">
    <property type="entry name" value="Metallo-dependent phosphatases"/>
    <property type="match status" value="1"/>
</dbReference>
<dbReference type="CDD" id="cd07381">
    <property type="entry name" value="MPP_CapA"/>
    <property type="match status" value="1"/>
</dbReference>
<proteinExistence type="inferred from homology"/>
<evidence type="ECO:0000313" key="4">
    <source>
        <dbReference type="EMBL" id="GGF19651.1"/>
    </source>
</evidence>
<evidence type="ECO:0000259" key="3">
    <source>
        <dbReference type="SMART" id="SM00854"/>
    </source>
</evidence>
<comment type="caution">
    <text evidence="4">The sequence shown here is derived from an EMBL/GenBank/DDBJ whole genome shotgun (WGS) entry which is preliminary data.</text>
</comment>
<dbReference type="RefSeq" id="WP_229735038.1">
    <property type="nucleotide sequence ID" value="NZ_BMEL01000002.1"/>
</dbReference>
<dbReference type="InterPro" id="IPR052169">
    <property type="entry name" value="CW_Biosynth-Accessory"/>
</dbReference>
<comment type="similarity">
    <text evidence="1">Belongs to the CapA family.</text>
</comment>
<gene>
    <name evidence="4" type="ORF">GCM10010954_18000</name>
</gene>
<feature type="signal peptide" evidence="2">
    <location>
        <begin position="1"/>
        <end position="19"/>
    </location>
</feature>
<dbReference type="EMBL" id="BMEL01000002">
    <property type="protein sequence ID" value="GGF19651.1"/>
    <property type="molecule type" value="Genomic_DNA"/>
</dbReference>
<accession>A0A917B2X9</accession>
<dbReference type="PROSITE" id="PS51257">
    <property type="entry name" value="PROKAR_LIPOPROTEIN"/>
    <property type="match status" value="1"/>
</dbReference>
<protein>
    <submittedName>
        <fullName evidence="4">Capsular polysaccharide biosynthesis protein</fullName>
    </submittedName>
</protein>
<evidence type="ECO:0000256" key="1">
    <source>
        <dbReference type="ARBA" id="ARBA00005662"/>
    </source>
</evidence>
<dbReference type="Gene3D" id="3.60.21.10">
    <property type="match status" value="1"/>
</dbReference>
<reference evidence="4" key="1">
    <citation type="journal article" date="2014" name="Int. J. Syst. Evol. Microbiol.">
        <title>Complete genome sequence of Corynebacterium casei LMG S-19264T (=DSM 44701T), isolated from a smear-ripened cheese.</title>
        <authorList>
            <consortium name="US DOE Joint Genome Institute (JGI-PGF)"/>
            <person name="Walter F."/>
            <person name="Albersmeier A."/>
            <person name="Kalinowski J."/>
            <person name="Ruckert C."/>
        </authorList>
    </citation>
    <scope>NUCLEOTIDE SEQUENCE</scope>
    <source>
        <strain evidence="4">CGMCC 1.12153</strain>
    </source>
</reference>
<sequence length="374" mass="42317">MKALLALTLCLFMTACSEAPVPNQSITHPNKEISLQKKDPLRFHEKISVSAVGDMLIHDRVYNDAKSSDGFNFMPMLEKVKPYLEDTTITMANQETMIGGESIGLSSYPSFNTPQEFGDALKQLGVDVVTLANNHTLDRGEKAVLSAIEHWDSLDMMYTGAFKNKEDQKKTRVYETEEGIDVSFLSYTYGTNGIPVPKGKSHLVNLINKKQIKNEVEQANRESDAIILNLHFGDEYEPLPNKEQKDLAQFAADLGVDVVIGHHPHVLQPIEWVEGKDDHKMLAVYSLGNFFSGQNALEKRIGGVVKFDFIRKEEKISVENPRFLLTYVTSEGSHAYEVLPMHELNNDLLPDYKNVMEEKKDHLTQWMPELEFVK</sequence>
<keyword evidence="2" id="KW-0732">Signal</keyword>
<name>A0A917B2X9_HALAA</name>
<dbReference type="Proteomes" id="UP000660110">
    <property type="component" value="Unassembled WGS sequence"/>
</dbReference>
<reference evidence="4" key="2">
    <citation type="submission" date="2020-09" db="EMBL/GenBank/DDBJ databases">
        <authorList>
            <person name="Sun Q."/>
            <person name="Zhou Y."/>
        </authorList>
    </citation>
    <scope>NUCLEOTIDE SEQUENCE</scope>
    <source>
        <strain evidence="4">CGMCC 1.12153</strain>
    </source>
</reference>
<evidence type="ECO:0000256" key="2">
    <source>
        <dbReference type="SAM" id="SignalP"/>
    </source>
</evidence>
<dbReference type="AlphaFoldDB" id="A0A917B2X9"/>
<dbReference type="Pfam" id="PF09587">
    <property type="entry name" value="PGA_cap"/>
    <property type="match status" value="1"/>
</dbReference>
<dbReference type="PANTHER" id="PTHR33393:SF12">
    <property type="entry name" value="CAPSULE BIOSYNTHESIS PROTEIN CAPA"/>
    <property type="match status" value="1"/>
</dbReference>
<dbReference type="InterPro" id="IPR019079">
    <property type="entry name" value="Capsule_synth_CapA"/>
</dbReference>
<keyword evidence="5" id="KW-1185">Reference proteome</keyword>
<dbReference type="SMART" id="SM00854">
    <property type="entry name" value="PGA_cap"/>
    <property type="match status" value="1"/>
</dbReference>
<feature type="chain" id="PRO_5038613793" evidence="2">
    <location>
        <begin position="20"/>
        <end position="374"/>
    </location>
</feature>